<proteinExistence type="predicted"/>
<keyword evidence="2" id="KW-1185">Reference proteome</keyword>
<dbReference type="AlphaFoldDB" id="A0ABD3MLE2"/>
<dbReference type="Proteomes" id="UP001530315">
    <property type="component" value="Unassembled WGS sequence"/>
</dbReference>
<reference evidence="1 2" key="1">
    <citation type="submission" date="2024-10" db="EMBL/GenBank/DDBJ databases">
        <title>Updated reference genomes for cyclostephanoid diatoms.</title>
        <authorList>
            <person name="Roberts W.R."/>
            <person name="Alverson A.J."/>
        </authorList>
    </citation>
    <scope>NUCLEOTIDE SEQUENCE [LARGE SCALE GENOMIC DNA]</scope>
    <source>
        <strain evidence="1 2">AJA276-08</strain>
    </source>
</reference>
<evidence type="ECO:0000313" key="1">
    <source>
        <dbReference type="EMBL" id="KAL3764754.1"/>
    </source>
</evidence>
<organism evidence="1 2">
    <name type="scientific">Stephanodiscus triporus</name>
    <dbReference type="NCBI Taxonomy" id="2934178"/>
    <lineage>
        <taxon>Eukaryota</taxon>
        <taxon>Sar</taxon>
        <taxon>Stramenopiles</taxon>
        <taxon>Ochrophyta</taxon>
        <taxon>Bacillariophyta</taxon>
        <taxon>Coscinodiscophyceae</taxon>
        <taxon>Thalassiosirophycidae</taxon>
        <taxon>Stephanodiscales</taxon>
        <taxon>Stephanodiscaceae</taxon>
        <taxon>Stephanodiscus</taxon>
    </lineage>
</organism>
<gene>
    <name evidence="1" type="ORF">ACHAW5_006625</name>
</gene>
<comment type="caution">
    <text evidence="1">The sequence shown here is derived from an EMBL/GenBank/DDBJ whole genome shotgun (WGS) entry which is preliminary data.</text>
</comment>
<sequence>MANAYRIYRALVTTRTPDRQCLKMKDLIKELTFALMQRGDPMRTREASHSKTGIDLSRVLGWSCGKKVRTYLKREVVGEKSYHQKTWSDYAILKRMQKKSPWRSHQSVGAKENAREVLLGNCPGLKSSKAKRTRSYDTVMTCEECSAMTGSNVWLCSGVKGGDVLPCHIDYHKFNFNKAFPSTAGG</sequence>
<accession>A0ABD3MLE2</accession>
<protein>
    <submittedName>
        <fullName evidence="1">Uncharacterized protein</fullName>
    </submittedName>
</protein>
<dbReference type="EMBL" id="JALLAZ020001765">
    <property type="protein sequence ID" value="KAL3764754.1"/>
    <property type="molecule type" value="Genomic_DNA"/>
</dbReference>
<evidence type="ECO:0000313" key="2">
    <source>
        <dbReference type="Proteomes" id="UP001530315"/>
    </source>
</evidence>
<name>A0ABD3MLE2_9STRA</name>